<evidence type="ECO:0000313" key="5">
    <source>
        <dbReference type="Proteomes" id="UP000034680"/>
    </source>
</evidence>
<sequence>MSINFDSSLILRARVFAVAQLHTIHHTAEAFLIPYISVSRRIVANAIKEYPLLRSAEEFLLPQPSYENLTFHAERGACVWTISSTGLPADFSPHTGTLLLLLTTNVCTAIACFLVGTAIFAPLRIVWRSTNALVSLATKPNATWETVLEDFATALAHIAAAGNNLLVFYATCLVFCIGNATTYAANLDVGIERVLKRPEPRAESPLVLFRTLQDPRVPDLEEKNRRLETELEEQANIAESSRRRDAATISGLIGKNDAVEEANKAQKRLILNAWEQMASVDMTRSVREQFNELKRNHDSLQGDHGRLAEEKKQAEKEFAQQLGERTDDIRYLKKNLRATEEENAELLRSRQSQQDQAGRSAEVSRVQIESQRQRIQELGKGIASQKETLEARIKELDELIASQNATMESLEAQLKGRDEVINTQKEAMQALEVRIKEERDSHASQKRSSDASLRRNFDRELKKALKASQLNADARKTAEEARKEADEARETAEEVSADNWRAREAADEACKAAEEKFQAAGLALKAAEEARKAAEEESATNLKACKAAEEESASLREQLANLPPSHGYGPQSSNPPGSPRKKTPPGSPSRGPPPKPGNSRPPPPGLRPILPARSVRNPKLNLSGNFGAKKEPVPEASKGPIFPSMGNFEFNFSNGASPKTPPAGPSAPEPSTPQAPSSPPAAPSQEPKTAPGAPSLPEPAPTEGSSGEASGDSGESKQPEAVNPTPAESSPAKPASPSGEQPEGPEPASA</sequence>
<reference evidence="4 5" key="2">
    <citation type="submission" date="2015-05" db="EMBL/GenBank/DDBJ databases">
        <authorList>
            <person name="Morales-Cruz A."/>
            <person name="Amrine K.C."/>
            <person name="Cantu D."/>
        </authorList>
    </citation>
    <scope>NUCLEOTIDE SEQUENCE [LARGE SCALE GENOMIC DNA]</scope>
    <source>
        <strain evidence="4">DA912</strain>
    </source>
</reference>
<feature type="compositionally biased region" description="Basic and acidic residues" evidence="2">
    <location>
        <begin position="500"/>
        <end position="511"/>
    </location>
</feature>
<keyword evidence="3" id="KW-0472">Membrane</keyword>
<feature type="region of interest" description="Disordered" evidence="2">
    <location>
        <begin position="436"/>
        <end position="455"/>
    </location>
</feature>
<comment type="caution">
    <text evidence="4">The sequence shown here is derived from an EMBL/GenBank/DDBJ whole genome shotgun (WGS) entry which is preliminary data.</text>
</comment>
<keyword evidence="1" id="KW-0175">Coiled coil</keyword>
<feature type="compositionally biased region" description="Basic and acidic residues" evidence="2">
    <location>
        <begin position="526"/>
        <end position="535"/>
    </location>
</feature>
<gene>
    <name evidence="4" type="ORF">UCDDA912_g05107</name>
</gene>
<organism evidence="4 5">
    <name type="scientific">Diaporthe ampelina</name>
    <dbReference type="NCBI Taxonomy" id="1214573"/>
    <lineage>
        <taxon>Eukaryota</taxon>
        <taxon>Fungi</taxon>
        <taxon>Dikarya</taxon>
        <taxon>Ascomycota</taxon>
        <taxon>Pezizomycotina</taxon>
        <taxon>Sordariomycetes</taxon>
        <taxon>Sordariomycetidae</taxon>
        <taxon>Diaporthales</taxon>
        <taxon>Diaporthaceae</taxon>
        <taxon>Diaporthe</taxon>
    </lineage>
</organism>
<name>A0A0G2FKP6_9PEZI</name>
<evidence type="ECO:0000256" key="1">
    <source>
        <dbReference type="SAM" id="Coils"/>
    </source>
</evidence>
<evidence type="ECO:0000256" key="2">
    <source>
        <dbReference type="SAM" id="MobiDB-lite"/>
    </source>
</evidence>
<evidence type="ECO:0000313" key="4">
    <source>
        <dbReference type="EMBL" id="KKY34932.1"/>
    </source>
</evidence>
<feature type="compositionally biased region" description="Pro residues" evidence="2">
    <location>
        <begin position="659"/>
        <end position="682"/>
    </location>
</feature>
<dbReference type="AlphaFoldDB" id="A0A0G2FKP6"/>
<dbReference type="EMBL" id="LCUC01000178">
    <property type="protein sequence ID" value="KKY34932.1"/>
    <property type="molecule type" value="Genomic_DNA"/>
</dbReference>
<keyword evidence="3" id="KW-0812">Transmembrane</keyword>
<feature type="compositionally biased region" description="Basic and acidic residues" evidence="2">
    <location>
        <begin position="473"/>
        <end position="492"/>
    </location>
</feature>
<dbReference type="STRING" id="1214573.A0A0G2FKP6"/>
<feature type="compositionally biased region" description="Low complexity" evidence="2">
    <location>
        <begin position="703"/>
        <end position="713"/>
    </location>
</feature>
<feature type="region of interest" description="Disordered" evidence="2">
    <location>
        <begin position="524"/>
        <end position="750"/>
    </location>
</feature>
<reference evidence="4 5" key="1">
    <citation type="submission" date="2015-05" db="EMBL/GenBank/DDBJ databases">
        <title>Distinctive expansion of gene families associated with plant cell wall degradation and secondary metabolism in the genomes of grapevine trunk pathogens.</title>
        <authorList>
            <person name="Lawrence D.P."/>
            <person name="Travadon R."/>
            <person name="Rolshausen P.E."/>
            <person name="Baumgartner K."/>
        </authorList>
    </citation>
    <scope>NUCLEOTIDE SEQUENCE [LARGE SCALE GENOMIC DNA]</scope>
    <source>
        <strain evidence="4">DA912</strain>
    </source>
</reference>
<keyword evidence="3" id="KW-1133">Transmembrane helix</keyword>
<protein>
    <submittedName>
        <fullName evidence="4">Uncharacterized protein</fullName>
    </submittedName>
</protein>
<proteinExistence type="predicted"/>
<feature type="compositionally biased region" description="Pro residues" evidence="2">
    <location>
        <begin position="585"/>
        <end position="606"/>
    </location>
</feature>
<feature type="coiled-coil region" evidence="1">
    <location>
        <begin position="217"/>
        <end position="244"/>
    </location>
</feature>
<keyword evidence="5" id="KW-1185">Reference proteome</keyword>
<evidence type="ECO:0000256" key="3">
    <source>
        <dbReference type="SAM" id="Phobius"/>
    </source>
</evidence>
<dbReference type="OrthoDB" id="5243608at2759"/>
<feature type="region of interest" description="Disordered" evidence="2">
    <location>
        <begin position="468"/>
        <end position="511"/>
    </location>
</feature>
<accession>A0A0G2FKP6</accession>
<feature type="region of interest" description="Disordered" evidence="2">
    <location>
        <begin position="346"/>
        <end position="365"/>
    </location>
</feature>
<feature type="transmembrane region" description="Helical" evidence="3">
    <location>
        <begin position="98"/>
        <end position="121"/>
    </location>
</feature>
<dbReference type="Proteomes" id="UP000034680">
    <property type="component" value="Unassembled WGS sequence"/>
</dbReference>
<feature type="compositionally biased region" description="Low complexity" evidence="2">
    <location>
        <begin position="726"/>
        <end position="750"/>
    </location>
</feature>